<dbReference type="PIRSF" id="PIRSF026508">
    <property type="entry name" value="TelA"/>
    <property type="match status" value="1"/>
</dbReference>
<protein>
    <submittedName>
        <fullName evidence="5">Toxic anion resistance protein</fullName>
    </submittedName>
</protein>
<evidence type="ECO:0000256" key="4">
    <source>
        <dbReference type="SAM" id="MobiDB-lite"/>
    </source>
</evidence>
<keyword evidence="3" id="KW-0175">Coiled coil</keyword>
<dbReference type="EMBL" id="JAZGJQ010000003">
    <property type="protein sequence ID" value="MEE6147122.1"/>
    <property type="molecule type" value="Genomic_DNA"/>
</dbReference>
<evidence type="ECO:0000256" key="1">
    <source>
        <dbReference type="ARBA" id="ARBA00005541"/>
    </source>
</evidence>
<dbReference type="InterPro" id="IPR008863">
    <property type="entry name" value="Toxic_anion-R_TelA"/>
</dbReference>
<dbReference type="Proteomes" id="UP001332931">
    <property type="component" value="Unassembled WGS sequence"/>
</dbReference>
<sequence>MAQETALPSDPRPGAPADPPAVSLESLMSPTAATADDLSPQGQTEQQVVARATALSPEDKRKADEIARTIDFGQAAIDQTYAADAQRDMADFSDTVLAKVSSKDTGEAGQLLRELLTTVDDSSLSGIRKVPIIGNVVMKADQIRREYQKVAPQVDEIVGRLEQSQAQMISDIAMYDRLYERSVAQYRQLKIYVAAGEQALAAFRADQLPRLEREAQASGDPMAGQVLKDFKGKLDRFEKHLDDLDRVSVVALQSCPQIKILQSADQVIADKISTTVSLTIPMWKSQMVIALGLENQRRALDLQKNVDDVTNRLMRENAKALHQGAIDTEKANQRGVVDVDTLQEVNSELIATIKDTIQVQEEGRAQRAEAQQRMRQMEADLKEALLEQARRL</sequence>
<dbReference type="Pfam" id="PF05816">
    <property type="entry name" value="TelA"/>
    <property type="match status" value="1"/>
</dbReference>
<accession>A0ABU7R941</accession>
<dbReference type="PANTHER" id="PTHR38432">
    <property type="entry name" value="TELA-LIKE PROTEIN SAOUHSC_01408"/>
    <property type="match status" value="1"/>
</dbReference>
<feature type="compositionally biased region" description="Pro residues" evidence="4">
    <location>
        <begin position="10"/>
        <end position="19"/>
    </location>
</feature>
<evidence type="ECO:0000313" key="6">
    <source>
        <dbReference type="Proteomes" id="UP001332931"/>
    </source>
</evidence>
<feature type="coiled-coil region" evidence="3">
    <location>
        <begin position="360"/>
        <end position="387"/>
    </location>
</feature>
<comment type="similarity">
    <text evidence="1 2">Belongs to the TelA family.</text>
</comment>
<evidence type="ECO:0000256" key="2">
    <source>
        <dbReference type="PIRNR" id="PIRNR026508"/>
    </source>
</evidence>
<proteinExistence type="inferred from homology"/>
<reference evidence="5 6" key="1">
    <citation type="submission" date="2024-01" db="EMBL/GenBank/DDBJ databases">
        <title>Description of Olsenella sp. nov., isolated from pig feces.</title>
        <authorList>
            <person name="Chang Y.-H."/>
        </authorList>
    </citation>
    <scope>NUCLEOTIDE SEQUENCE [LARGE SCALE GENOMIC DNA]</scope>
    <source>
        <strain evidence="5 6">YH-ols2223</strain>
    </source>
</reference>
<dbReference type="RefSeq" id="WP_330957889.1">
    <property type="nucleotide sequence ID" value="NZ_JAZGJQ010000003.1"/>
</dbReference>
<evidence type="ECO:0000256" key="3">
    <source>
        <dbReference type="SAM" id="Coils"/>
    </source>
</evidence>
<name>A0ABU7R941_9ACTN</name>
<feature type="region of interest" description="Disordered" evidence="4">
    <location>
        <begin position="1"/>
        <end position="45"/>
    </location>
</feature>
<gene>
    <name evidence="5" type="ORF">VXJ25_03795</name>
</gene>
<evidence type="ECO:0000313" key="5">
    <source>
        <dbReference type="EMBL" id="MEE6147122.1"/>
    </source>
</evidence>
<keyword evidence="6" id="KW-1185">Reference proteome</keyword>
<comment type="caution">
    <text evidence="5">The sequence shown here is derived from an EMBL/GenBank/DDBJ whole genome shotgun (WGS) entry which is preliminary data.</text>
</comment>
<dbReference type="PANTHER" id="PTHR38432:SF1">
    <property type="entry name" value="TELA-LIKE PROTEIN SAOUHSC_01408"/>
    <property type="match status" value="1"/>
</dbReference>
<organism evidence="5 6">
    <name type="scientific">Olsenella absiana</name>
    <dbReference type="NCBI Taxonomy" id="3115222"/>
    <lineage>
        <taxon>Bacteria</taxon>
        <taxon>Bacillati</taxon>
        <taxon>Actinomycetota</taxon>
        <taxon>Coriobacteriia</taxon>
        <taxon>Coriobacteriales</taxon>
        <taxon>Atopobiaceae</taxon>
        <taxon>Olsenella</taxon>
    </lineage>
</organism>